<keyword evidence="2" id="KW-0808">Transferase</keyword>
<dbReference type="RefSeq" id="WP_100902579.1">
    <property type="nucleotide sequence ID" value="NZ_CAWNNC010000001.1"/>
</dbReference>
<dbReference type="OrthoDB" id="9795206at2"/>
<proteinExistence type="predicted"/>
<dbReference type="Pfam" id="PF13302">
    <property type="entry name" value="Acetyltransf_3"/>
    <property type="match status" value="1"/>
</dbReference>
<accession>A0A2K8T4N1</accession>
<name>A0A2K8T4N1_9NOSO</name>
<sequence>MFEKSSSVCFTTLATEKLLRENRSFGIRDRAPESHLRLKLTLFKQPLNDWGKFDRLETKTCRPISDGQRITISDKAIIFAFLIDGLEEPVGRFRYFDINPRNRSAEFGYTINPKSRNQGLGTKMLITAIDYLLTTTELNKLYCQTAAFNIASVKLLDKLGFHRDGILREHHELDGKLWDDYIYSILRSEWKTSKFFNN</sequence>
<dbReference type="GO" id="GO:0008999">
    <property type="term" value="F:protein-N-terminal-alanine acetyltransferase activity"/>
    <property type="evidence" value="ECO:0007669"/>
    <property type="project" value="TreeGrafter"/>
</dbReference>
<dbReference type="KEGG" id="nfl:COO91_08765"/>
<dbReference type="PANTHER" id="PTHR43441:SF11">
    <property type="entry name" value="RIBOSOMAL-PROTEIN-SERINE ACETYLTRANSFERASE"/>
    <property type="match status" value="1"/>
</dbReference>
<dbReference type="PROSITE" id="PS51186">
    <property type="entry name" value="GNAT"/>
    <property type="match status" value="1"/>
</dbReference>
<dbReference type="InterPro" id="IPR000182">
    <property type="entry name" value="GNAT_dom"/>
</dbReference>
<dbReference type="GO" id="GO:1990189">
    <property type="term" value="F:protein N-terminal-serine acetyltransferase activity"/>
    <property type="evidence" value="ECO:0007669"/>
    <property type="project" value="TreeGrafter"/>
</dbReference>
<keyword evidence="3" id="KW-1185">Reference proteome</keyword>
<evidence type="ECO:0000313" key="2">
    <source>
        <dbReference type="EMBL" id="AUB42621.1"/>
    </source>
</evidence>
<protein>
    <submittedName>
        <fullName evidence="2">Protein N-acetyltransferase, RimJ/RimL family</fullName>
    </submittedName>
</protein>
<dbReference type="InterPro" id="IPR051908">
    <property type="entry name" value="Ribosomal_N-acetyltransferase"/>
</dbReference>
<dbReference type="InterPro" id="IPR016181">
    <property type="entry name" value="Acyl_CoA_acyltransferase"/>
</dbReference>
<evidence type="ECO:0000313" key="3">
    <source>
        <dbReference type="Proteomes" id="UP000232003"/>
    </source>
</evidence>
<evidence type="ECO:0000259" key="1">
    <source>
        <dbReference type="PROSITE" id="PS51186"/>
    </source>
</evidence>
<dbReference type="PANTHER" id="PTHR43441">
    <property type="entry name" value="RIBOSOMAL-PROTEIN-SERINE ACETYLTRANSFERASE"/>
    <property type="match status" value="1"/>
</dbReference>
<dbReference type="EMBL" id="CP024785">
    <property type="protein sequence ID" value="AUB42621.1"/>
    <property type="molecule type" value="Genomic_DNA"/>
</dbReference>
<dbReference type="Gene3D" id="3.40.630.30">
    <property type="match status" value="1"/>
</dbReference>
<feature type="domain" description="N-acetyltransferase" evidence="1">
    <location>
        <begin position="38"/>
        <end position="188"/>
    </location>
</feature>
<dbReference type="CDD" id="cd04301">
    <property type="entry name" value="NAT_SF"/>
    <property type="match status" value="1"/>
</dbReference>
<dbReference type="Proteomes" id="UP000232003">
    <property type="component" value="Chromosome"/>
</dbReference>
<dbReference type="AlphaFoldDB" id="A0A2K8T4N1"/>
<dbReference type="GO" id="GO:0005737">
    <property type="term" value="C:cytoplasm"/>
    <property type="evidence" value="ECO:0007669"/>
    <property type="project" value="TreeGrafter"/>
</dbReference>
<organism evidence="2 3">
    <name type="scientific">Nostoc flagelliforme CCNUN1</name>
    <dbReference type="NCBI Taxonomy" id="2038116"/>
    <lineage>
        <taxon>Bacteria</taxon>
        <taxon>Bacillati</taxon>
        <taxon>Cyanobacteriota</taxon>
        <taxon>Cyanophyceae</taxon>
        <taxon>Nostocales</taxon>
        <taxon>Nostocaceae</taxon>
        <taxon>Nostoc</taxon>
    </lineage>
</organism>
<reference evidence="2 3" key="1">
    <citation type="submission" date="2017-11" db="EMBL/GenBank/DDBJ databases">
        <title>Complete genome of a free-living desiccation-tolerant cyanobacterium and its photosynthetic adaptation to extreme terrestrial habitat.</title>
        <authorList>
            <person name="Shang J."/>
        </authorList>
    </citation>
    <scope>NUCLEOTIDE SEQUENCE [LARGE SCALE GENOMIC DNA]</scope>
    <source>
        <strain evidence="2 3">CCNUN1</strain>
    </source>
</reference>
<dbReference type="SUPFAM" id="SSF55729">
    <property type="entry name" value="Acyl-CoA N-acyltransferases (Nat)"/>
    <property type="match status" value="1"/>
</dbReference>
<gene>
    <name evidence="2" type="ORF">COO91_08765</name>
</gene>